<evidence type="ECO:0000256" key="6">
    <source>
        <dbReference type="ARBA" id="ARBA00022840"/>
    </source>
</evidence>
<gene>
    <name evidence="7" type="primary">murD</name>
    <name evidence="11" type="ORF">WM2015_2023</name>
</gene>
<proteinExistence type="inferred from homology"/>
<dbReference type="PANTHER" id="PTHR43692:SF1">
    <property type="entry name" value="UDP-N-ACETYLMURAMOYLALANINE--D-GLUTAMATE LIGASE"/>
    <property type="match status" value="1"/>
</dbReference>
<evidence type="ECO:0000313" key="11">
    <source>
        <dbReference type="EMBL" id="AKS42389.1"/>
    </source>
</evidence>
<dbReference type="Gene3D" id="3.90.190.20">
    <property type="entry name" value="Mur ligase, C-terminal domain"/>
    <property type="match status" value="1"/>
</dbReference>
<name>A0A0K0XXG3_9GAMM</name>
<comment type="pathway">
    <text evidence="2 7 8">Cell wall biogenesis; peptidoglycan biosynthesis.</text>
</comment>
<dbReference type="InterPro" id="IPR013221">
    <property type="entry name" value="Mur_ligase_cen"/>
</dbReference>
<feature type="binding site" evidence="7">
    <location>
        <begin position="110"/>
        <end position="116"/>
    </location>
    <ligand>
        <name>ATP</name>
        <dbReference type="ChEBI" id="CHEBI:30616"/>
    </ligand>
</feature>
<dbReference type="Pfam" id="PF08245">
    <property type="entry name" value="Mur_ligase_M"/>
    <property type="match status" value="1"/>
</dbReference>
<evidence type="ECO:0000256" key="3">
    <source>
        <dbReference type="ARBA" id="ARBA00022490"/>
    </source>
</evidence>
<reference evidence="12" key="1">
    <citation type="submission" date="2015-07" db="EMBL/GenBank/DDBJ databases">
        <authorList>
            <person name="Kim K.M."/>
        </authorList>
    </citation>
    <scope>NUCLEOTIDE SEQUENCE [LARGE SCALE GENOMIC DNA]</scope>
    <source>
        <strain evidence="12">KCTC 42284</strain>
    </source>
</reference>
<organism evidence="11 12">
    <name type="scientific">Wenzhouxiangella marina</name>
    <dbReference type="NCBI Taxonomy" id="1579979"/>
    <lineage>
        <taxon>Bacteria</taxon>
        <taxon>Pseudomonadati</taxon>
        <taxon>Pseudomonadota</taxon>
        <taxon>Gammaproteobacteria</taxon>
        <taxon>Chromatiales</taxon>
        <taxon>Wenzhouxiangellaceae</taxon>
        <taxon>Wenzhouxiangella</taxon>
    </lineage>
</organism>
<dbReference type="EMBL" id="CP012154">
    <property type="protein sequence ID" value="AKS42389.1"/>
    <property type="molecule type" value="Genomic_DNA"/>
</dbReference>
<dbReference type="Gene3D" id="3.40.1190.10">
    <property type="entry name" value="Mur-like, catalytic domain"/>
    <property type="match status" value="1"/>
</dbReference>
<dbReference type="InterPro" id="IPR036615">
    <property type="entry name" value="Mur_ligase_C_dom_sf"/>
</dbReference>
<dbReference type="GO" id="GO:0005524">
    <property type="term" value="F:ATP binding"/>
    <property type="evidence" value="ECO:0007669"/>
    <property type="project" value="UniProtKB-UniRule"/>
</dbReference>
<evidence type="ECO:0000256" key="1">
    <source>
        <dbReference type="ARBA" id="ARBA00004496"/>
    </source>
</evidence>
<feature type="domain" description="Mur ligase C-terminal" evidence="9">
    <location>
        <begin position="295"/>
        <end position="412"/>
    </location>
</feature>
<dbReference type="NCBIfam" id="TIGR01087">
    <property type="entry name" value="murD"/>
    <property type="match status" value="1"/>
</dbReference>
<dbReference type="STRING" id="1579979.WM2015_2023"/>
<evidence type="ECO:0000259" key="10">
    <source>
        <dbReference type="Pfam" id="PF08245"/>
    </source>
</evidence>
<comment type="subcellular location">
    <subcellularLocation>
        <location evidence="1 7 8">Cytoplasm</location>
    </subcellularLocation>
</comment>
<dbReference type="SUPFAM" id="SSF51984">
    <property type="entry name" value="MurCD N-terminal domain"/>
    <property type="match status" value="1"/>
</dbReference>
<dbReference type="InterPro" id="IPR036565">
    <property type="entry name" value="Mur-like_cat_sf"/>
</dbReference>
<dbReference type="GO" id="GO:0051301">
    <property type="term" value="P:cell division"/>
    <property type="evidence" value="ECO:0007669"/>
    <property type="project" value="UniProtKB-KW"/>
</dbReference>
<sequence>MRLEQFRGDRVAVLGFGREGQSAWRLLKQRADLQALEVWCESGALPTEVSGRVAEFDQGLAAYDVVLRSPGVPVDHPALREYRRQGGRIVNPSSIFLSERPELPVIGVTGSKGKSTTASLLAHLLRAESDSVVLAGNIGLPLLDQLDTTASLVVAELSSYQLADLEGRLRLGIITRLFPEHLDWHGSVEAYYAVKLRLAELLDGQPLIINGRDPVLKLATSAVPGRIESNRAPFFNRREDELMLDQAPLLRSRDLRLVGRHNLDNAALALEAACLLGRPLMPLLDALRSFQALEHRLETVSTAGERRWINDSIATSPHATLAALESAEGHPVVLLVGGQDRPSDWAPVAQWCQRRPLRGLVVLPDNGDRVARALEAAGAVEAAKIRKAEDLDAAIAAAVQLSRAGDTILLSPGAPSFPRFRNFEARGLQFREAIQRYLDRSTA</sequence>
<evidence type="ECO:0000256" key="5">
    <source>
        <dbReference type="ARBA" id="ARBA00022741"/>
    </source>
</evidence>
<evidence type="ECO:0000256" key="4">
    <source>
        <dbReference type="ARBA" id="ARBA00022598"/>
    </source>
</evidence>
<dbReference type="KEGG" id="wma:WM2015_2023"/>
<comment type="catalytic activity">
    <reaction evidence="7 8">
        <text>UDP-N-acetyl-alpha-D-muramoyl-L-alanine + D-glutamate + ATP = UDP-N-acetyl-alpha-D-muramoyl-L-alanyl-D-glutamate + ADP + phosphate + H(+)</text>
        <dbReference type="Rhea" id="RHEA:16429"/>
        <dbReference type="ChEBI" id="CHEBI:15378"/>
        <dbReference type="ChEBI" id="CHEBI:29986"/>
        <dbReference type="ChEBI" id="CHEBI:30616"/>
        <dbReference type="ChEBI" id="CHEBI:43474"/>
        <dbReference type="ChEBI" id="CHEBI:83898"/>
        <dbReference type="ChEBI" id="CHEBI:83900"/>
        <dbReference type="ChEBI" id="CHEBI:456216"/>
        <dbReference type="EC" id="6.3.2.9"/>
    </reaction>
</comment>
<dbReference type="SUPFAM" id="SSF53623">
    <property type="entry name" value="MurD-like peptide ligases, catalytic domain"/>
    <property type="match status" value="1"/>
</dbReference>
<evidence type="ECO:0000259" key="9">
    <source>
        <dbReference type="Pfam" id="PF02875"/>
    </source>
</evidence>
<dbReference type="PATRIC" id="fig|1579979.3.peg.2068"/>
<dbReference type="GO" id="GO:0008360">
    <property type="term" value="P:regulation of cell shape"/>
    <property type="evidence" value="ECO:0007669"/>
    <property type="project" value="UniProtKB-KW"/>
</dbReference>
<dbReference type="AlphaFoldDB" id="A0A0K0XXG3"/>
<evidence type="ECO:0000313" key="12">
    <source>
        <dbReference type="Proteomes" id="UP000066624"/>
    </source>
</evidence>
<dbReference type="UniPathway" id="UPA00219"/>
<dbReference type="PANTHER" id="PTHR43692">
    <property type="entry name" value="UDP-N-ACETYLMURAMOYLALANINE--D-GLUTAMATE LIGASE"/>
    <property type="match status" value="1"/>
</dbReference>
<dbReference type="EC" id="6.3.2.9" evidence="7 8"/>
<keyword evidence="12" id="KW-1185">Reference proteome</keyword>
<dbReference type="HAMAP" id="MF_00639">
    <property type="entry name" value="MurD"/>
    <property type="match status" value="1"/>
</dbReference>
<feature type="domain" description="Mur ligase central" evidence="10">
    <location>
        <begin position="108"/>
        <end position="272"/>
    </location>
</feature>
<dbReference type="GO" id="GO:0005737">
    <property type="term" value="C:cytoplasm"/>
    <property type="evidence" value="ECO:0007669"/>
    <property type="project" value="UniProtKB-SubCell"/>
</dbReference>
<keyword evidence="7 8" id="KW-0573">Peptidoglycan synthesis</keyword>
<dbReference type="SUPFAM" id="SSF53244">
    <property type="entry name" value="MurD-like peptide ligases, peptide-binding domain"/>
    <property type="match status" value="1"/>
</dbReference>
<dbReference type="RefSeq" id="WP_082169650.1">
    <property type="nucleotide sequence ID" value="NZ_CP012154.1"/>
</dbReference>
<dbReference type="OrthoDB" id="9809796at2"/>
<evidence type="ECO:0000256" key="7">
    <source>
        <dbReference type="HAMAP-Rule" id="MF_00639"/>
    </source>
</evidence>
<evidence type="ECO:0000256" key="2">
    <source>
        <dbReference type="ARBA" id="ARBA00004752"/>
    </source>
</evidence>
<dbReference type="Proteomes" id="UP000066624">
    <property type="component" value="Chromosome"/>
</dbReference>
<comment type="similarity">
    <text evidence="7">Belongs to the MurCDEF family.</text>
</comment>
<dbReference type="InterPro" id="IPR005762">
    <property type="entry name" value="MurD"/>
</dbReference>
<comment type="function">
    <text evidence="7 8">Cell wall formation. Catalyzes the addition of glutamate to the nucleotide precursor UDP-N-acetylmuramoyl-L-alanine (UMA).</text>
</comment>
<keyword evidence="5 7" id="KW-0547">Nucleotide-binding</keyword>
<keyword evidence="7 8" id="KW-0961">Cell wall biogenesis/degradation</keyword>
<protein>
    <recommendedName>
        <fullName evidence="7 8">UDP-N-acetylmuramoylalanine--D-glutamate ligase</fullName>
        <ecNumber evidence="7 8">6.3.2.9</ecNumber>
    </recommendedName>
    <alternativeName>
        <fullName evidence="7">D-glutamic acid-adding enzyme</fullName>
    </alternativeName>
    <alternativeName>
        <fullName evidence="7">UDP-N-acetylmuramoyl-L-alanyl-D-glutamate synthetase</fullName>
    </alternativeName>
</protein>
<accession>A0A0K0XXG3</accession>
<dbReference type="GO" id="GO:0008764">
    <property type="term" value="F:UDP-N-acetylmuramoylalanine-D-glutamate ligase activity"/>
    <property type="evidence" value="ECO:0007669"/>
    <property type="project" value="UniProtKB-UniRule"/>
</dbReference>
<dbReference type="GO" id="GO:0071555">
    <property type="term" value="P:cell wall organization"/>
    <property type="evidence" value="ECO:0007669"/>
    <property type="project" value="UniProtKB-KW"/>
</dbReference>
<dbReference type="InterPro" id="IPR004101">
    <property type="entry name" value="Mur_ligase_C"/>
</dbReference>
<dbReference type="Pfam" id="PF02875">
    <property type="entry name" value="Mur_ligase_C"/>
    <property type="match status" value="1"/>
</dbReference>
<keyword evidence="3 7" id="KW-0963">Cytoplasm</keyword>
<dbReference type="GO" id="GO:0009252">
    <property type="term" value="P:peptidoglycan biosynthetic process"/>
    <property type="evidence" value="ECO:0007669"/>
    <property type="project" value="UniProtKB-UniRule"/>
</dbReference>
<keyword evidence="6 7" id="KW-0067">ATP-binding</keyword>
<keyword evidence="7 8" id="KW-0132">Cell division</keyword>
<keyword evidence="4 7" id="KW-0436">Ligase</keyword>
<keyword evidence="7 8" id="KW-0131">Cell cycle</keyword>
<keyword evidence="7 8" id="KW-0133">Cell shape</keyword>
<evidence type="ECO:0000256" key="8">
    <source>
        <dbReference type="RuleBase" id="RU003664"/>
    </source>
</evidence>
<dbReference type="Gene3D" id="3.40.50.720">
    <property type="entry name" value="NAD(P)-binding Rossmann-like Domain"/>
    <property type="match status" value="1"/>
</dbReference>